<keyword evidence="4" id="KW-1185">Reference proteome</keyword>
<sequence length="279" mass="29393">MSRLRAVLVAIVGVAFVAVGITIGLATRPTGSNGATGGVILLALVALVVGLWKIRGTPDASGAGPAVPWADDDRFATPAPERTDREPPLSSDGLARVVERAGRTAREAETVDDGLAVVRPVLRETLCDALVQGGRTRADVRAAIDGGNWTDDRVAASVLSSDVEPPPRPFRDRLRAWLFPERVVRRRTRRAMGAVAEAADEALPSVPGQTAPRSVPVLQPRLEELRRGAGGELQRAVDPDAIARGPGPSRRHRGDGTTGSPGRGDGTADRRDDQEVSDA</sequence>
<feature type="region of interest" description="Disordered" evidence="1">
    <location>
        <begin position="59"/>
        <end position="90"/>
    </location>
</feature>
<name>A0ABD5PPW9_9EURY</name>
<proteinExistence type="predicted"/>
<feature type="region of interest" description="Disordered" evidence="1">
    <location>
        <begin position="225"/>
        <end position="279"/>
    </location>
</feature>
<feature type="compositionally biased region" description="Basic and acidic residues" evidence="1">
    <location>
        <begin position="71"/>
        <end position="87"/>
    </location>
</feature>
<evidence type="ECO:0000256" key="1">
    <source>
        <dbReference type="SAM" id="MobiDB-lite"/>
    </source>
</evidence>
<organism evidence="3 4">
    <name type="scientific">Halosolutus amylolyticus</name>
    <dbReference type="NCBI Taxonomy" id="2932267"/>
    <lineage>
        <taxon>Archaea</taxon>
        <taxon>Methanobacteriati</taxon>
        <taxon>Methanobacteriota</taxon>
        <taxon>Stenosarchaea group</taxon>
        <taxon>Halobacteria</taxon>
        <taxon>Halobacteriales</taxon>
        <taxon>Natrialbaceae</taxon>
        <taxon>Halosolutus</taxon>
    </lineage>
</organism>
<evidence type="ECO:0000313" key="4">
    <source>
        <dbReference type="Proteomes" id="UP001595898"/>
    </source>
</evidence>
<keyword evidence="2" id="KW-0472">Membrane</keyword>
<evidence type="ECO:0000313" key="3">
    <source>
        <dbReference type="EMBL" id="MFC4542531.1"/>
    </source>
</evidence>
<keyword evidence="2" id="KW-0812">Transmembrane</keyword>
<feature type="compositionally biased region" description="Basic and acidic residues" evidence="1">
    <location>
        <begin position="266"/>
        <end position="279"/>
    </location>
</feature>
<feature type="region of interest" description="Disordered" evidence="1">
    <location>
        <begin position="200"/>
        <end position="219"/>
    </location>
</feature>
<dbReference type="Proteomes" id="UP001595898">
    <property type="component" value="Unassembled WGS sequence"/>
</dbReference>
<protein>
    <submittedName>
        <fullName evidence="3">Uncharacterized protein</fullName>
    </submittedName>
</protein>
<dbReference type="Pfam" id="PF23933">
    <property type="entry name" value="DUF7269"/>
    <property type="match status" value="1"/>
</dbReference>
<dbReference type="EMBL" id="JBHSFA010000007">
    <property type="protein sequence ID" value="MFC4542531.1"/>
    <property type="molecule type" value="Genomic_DNA"/>
</dbReference>
<gene>
    <name evidence="3" type="ORF">ACFO5R_11440</name>
</gene>
<feature type="transmembrane region" description="Helical" evidence="2">
    <location>
        <begin position="33"/>
        <end position="52"/>
    </location>
</feature>
<comment type="caution">
    <text evidence="3">The sequence shown here is derived from an EMBL/GenBank/DDBJ whole genome shotgun (WGS) entry which is preliminary data.</text>
</comment>
<dbReference type="InterPro" id="IPR055693">
    <property type="entry name" value="DUF7269"/>
</dbReference>
<feature type="transmembrane region" description="Helical" evidence="2">
    <location>
        <begin position="7"/>
        <end position="27"/>
    </location>
</feature>
<keyword evidence="2" id="KW-1133">Transmembrane helix</keyword>
<evidence type="ECO:0000256" key="2">
    <source>
        <dbReference type="SAM" id="Phobius"/>
    </source>
</evidence>
<dbReference type="AlphaFoldDB" id="A0ABD5PPW9"/>
<accession>A0ABD5PPW9</accession>
<feature type="compositionally biased region" description="Gly residues" evidence="1">
    <location>
        <begin position="256"/>
        <end position="265"/>
    </location>
</feature>
<dbReference type="RefSeq" id="WP_250140770.1">
    <property type="nucleotide sequence ID" value="NZ_JALIQP010000002.1"/>
</dbReference>
<reference evidence="3 4" key="1">
    <citation type="journal article" date="2019" name="Int. J. Syst. Evol. Microbiol.">
        <title>The Global Catalogue of Microorganisms (GCM) 10K type strain sequencing project: providing services to taxonomists for standard genome sequencing and annotation.</title>
        <authorList>
            <consortium name="The Broad Institute Genomics Platform"/>
            <consortium name="The Broad Institute Genome Sequencing Center for Infectious Disease"/>
            <person name="Wu L."/>
            <person name="Ma J."/>
        </authorList>
    </citation>
    <scope>NUCLEOTIDE SEQUENCE [LARGE SCALE GENOMIC DNA]</scope>
    <source>
        <strain evidence="3 4">WLHS5</strain>
    </source>
</reference>